<sequence length="305" mass="33886">MLPTINKARVLRTPDACFAALPDFPYTPHYLELDDLRIGYIDEGPRDAAPVLLMHGEPTWSYLYRKMIPGLVAAGHRVIAPDLVGFGRSDKPSQKSDYSYANHVAWMAAWMERMDLQNATLFCQDWGSLIGLRLVTHNPQRFARVVLANGGLPTGTAAVPRAFKLWRAFARFSPWFPIGRIVNSGCANKLSPAEIAAYDAPFPSSRYEMAARLFPTFVPASPNDPERAANEQAWEVLKQWHKPFLTLFSSRDPITRGGDKIFLKLVPGTANQAHAVTRGAGHFLQEDKGPELAQKISEFIAATPV</sequence>
<dbReference type="KEGG" id="rsb:RS694_11115"/>
<dbReference type="Gene3D" id="3.40.50.1820">
    <property type="entry name" value="alpha/beta hydrolase"/>
    <property type="match status" value="1"/>
</dbReference>
<dbReference type="PANTHER" id="PTHR42977:SF3">
    <property type="entry name" value="AB HYDROLASE-1 DOMAIN-CONTAINING PROTEIN"/>
    <property type="match status" value="1"/>
</dbReference>
<dbReference type="PRINTS" id="PR00412">
    <property type="entry name" value="EPOXHYDRLASE"/>
</dbReference>
<evidence type="ECO:0000313" key="3">
    <source>
        <dbReference type="EMBL" id="APW43028.1"/>
    </source>
</evidence>
<dbReference type="AlphaFoldDB" id="A0A1P8KAK0"/>
<feature type="domain" description="AB hydrolase-1" evidence="2">
    <location>
        <begin position="50"/>
        <end position="286"/>
    </location>
</feature>
<gene>
    <name evidence="3" type="ORF">RS694_11115</name>
</gene>
<dbReference type="InterPro" id="IPR029058">
    <property type="entry name" value="AB_hydrolase_fold"/>
</dbReference>
<evidence type="ECO:0000256" key="1">
    <source>
        <dbReference type="ARBA" id="ARBA00022801"/>
    </source>
</evidence>
<dbReference type="EMBL" id="CP019239">
    <property type="protein sequence ID" value="APW43028.1"/>
    <property type="molecule type" value="Genomic_DNA"/>
</dbReference>
<reference evidence="3 4" key="1">
    <citation type="submission" date="2017-01" db="EMBL/GenBank/DDBJ databases">
        <authorList>
            <person name="Mah S.A."/>
            <person name="Swanson W.J."/>
            <person name="Moy G.W."/>
            <person name="Vacquier V.D."/>
        </authorList>
    </citation>
    <scope>NUCLEOTIDE SEQUENCE [LARGE SCALE GENOMIC DNA]</scope>
    <source>
        <strain evidence="3 4">DSM 22694</strain>
    </source>
</reference>
<dbReference type="InterPro" id="IPR051340">
    <property type="entry name" value="Haloalkane_dehalogenase"/>
</dbReference>
<proteinExistence type="predicted"/>
<dbReference type="InterPro" id="IPR000073">
    <property type="entry name" value="AB_hydrolase_1"/>
</dbReference>
<dbReference type="PANTHER" id="PTHR42977">
    <property type="entry name" value="HYDROLASE-RELATED"/>
    <property type="match status" value="1"/>
</dbReference>
<dbReference type="STRING" id="1484693.RS694_11115"/>
<dbReference type="InterPro" id="IPR000639">
    <property type="entry name" value="Epox_hydrolase-like"/>
</dbReference>
<dbReference type="RefSeq" id="WP_029707013.1">
    <property type="nucleotide sequence ID" value="NZ_CP019239.1"/>
</dbReference>
<evidence type="ECO:0000313" key="4">
    <source>
        <dbReference type="Proteomes" id="UP000186110"/>
    </source>
</evidence>
<dbReference type="SUPFAM" id="SSF53474">
    <property type="entry name" value="alpha/beta-Hydrolases"/>
    <property type="match status" value="1"/>
</dbReference>
<evidence type="ECO:0000259" key="2">
    <source>
        <dbReference type="Pfam" id="PF00561"/>
    </source>
</evidence>
<dbReference type="Pfam" id="PF00561">
    <property type="entry name" value="Abhydrolase_1"/>
    <property type="match status" value="1"/>
</dbReference>
<name>A0A1P8KAK0_9BURK</name>
<accession>A0A1P8KAK0</accession>
<dbReference type="NCBIfam" id="NF002043">
    <property type="entry name" value="PRK00870.1"/>
    <property type="match status" value="1"/>
</dbReference>
<dbReference type="PRINTS" id="PR00111">
    <property type="entry name" value="ABHYDROLASE"/>
</dbReference>
<protein>
    <submittedName>
        <fullName evidence="3">Haloalkane dehalogenase</fullName>
    </submittedName>
</protein>
<dbReference type="GO" id="GO:0004301">
    <property type="term" value="F:epoxide hydrolase activity"/>
    <property type="evidence" value="ECO:0007669"/>
    <property type="project" value="TreeGrafter"/>
</dbReference>
<dbReference type="Proteomes" id="UP000186110">
    <property type="component" value="Chromosome"/>
</dbReference>
<organism evidence="3 4">
    <name type="scientific">Rhodoferax saidenbachensis</name>
    <dbReference type="NCBI Taxonomy" id="1484693"/>
    <lineage>
        <taxon>Bacteria</taxon>
        <taxon>Pseudomonadati</taxon>
        <taxon>Pseudomonadota</taxon>
        <taxon>Betaproteobacteria</taxon>
        <taxon>Burkholderiales</taxon>
        <taxon>Comamonadaceae</taxon>
        <taxon>Rhodoferax</taxon>
    </lineage>
</organism>
<keyword evidence="1" id="KW-0378">Hydrolase</keyword>
<keyword evidence="4" id="KW-1185">Reference proteome</keyword>
<dbReference type="eggNOG" id="COG0596">
    <property type="taxonomic scope" value="Bacteria"/>
</dbReference>